<keyword evidence="1" id="KW-0614">Plasmid</keyword>
<protein>
    <submittedName>
        <fullName evidence="1">Uncharacterized protein</fullName>
    </submittedName>
</protein>
<dbReference type="Proteomes" id="UP001156560">
    <property type="component" value="Plasmid pHLA"/>
</dbReference>
<name>A0AA47L9J1_VIBPH</name>
<geneLocation type="plasmid" evidence="1 2">
    <name>pHLA</name>
</geneLocation>
<evidence type="ECO:0000313" key="1">
    <source>
        <dbReference type="EMBL" id="WAT93689.1"/>
    </source>
</evidence>
<dbReference type="AlphaFoldDB" id="A0AA47L9J1"/>
<proteinExistence type="predicted"/>
<evidence type="ECO:0000313" key="2">
    <source>
        <dbReference type="Proteomes" id="UP001156560"/>
    </source>
</evidence>
<reference evidence="1" key="1">
    <citation type="submission" date="2022-12" db="EMBL/GenBank/DDBJ databases">
        <title>Vibrio parahaemolyticus become highly virulent by producing novel Tc toxins.</title>
        <authorList>
            <person name="Yang F."/>
            <person name="You Y."/>
            <person name="Lai Q."/>
            <person name="Xu L."/>
            <person name="Li F."/>
        </authorList>
    </citation>
    <scope>NUCLEOTIDE SEQUENCE</scope>
    <source>
        <strain evidence="1">Vp-HL-202005</strain>
        <plasmid evidence="1">pHLA</plasmid>
    </source>
</reference>
<gene>
    <name evidence="1" type="ORF">O1Q84_26595</name>
</gene>
<accession>A0AA47L9J1</accession>
<dbReference type="EMBL" id="CP114196">
    <property type="protein sequence ID" value="WAT93689.1"/>
    <property type="molecule type" value="Genomic_DNA"/>
</dbReference>
<sequence length="215" mass="24912">MLERTMERELIFHGTRAKEFDKFELGMLGTGEGCNDANGFYFVSNLKGACYHADYKARQVGKPTVYVCAIKEQAKVVTIGKSISMHPKYLQQHWDKLPVWISTKRGKEWYSELAKPPENRIHNDLIDLNERKRCHILRENGIDILKDFESGQFVDGGYHGRSHLVLNPDSIDIIETLNVEEIYDEISGRPKFYHLRKEPCIFGKSNILSRLCEYD</sequence>
<dbReference type="RefSeq" id="WP_042776360.1">
    <property type="nucleotide sequence ID" value="NZ_CP114196.1"/>
</dbReference>
<organism evidence="1 2">
    <name type="scientific">Vibrio parahaemolyticus</name>
    <dbReference type="NCBI Taxonomy" id="670"/>
    <lineage>
        <taxon>Bacteria</taxon>
        <taxon>Pseudomonadati</taxon>
        <taxon>Pseudomonadota</taxon>
        <taxon>Gammaproteobacteria</taxon>
        <taxon>Vibrionales</taxon>
        <taxon>Vibrionaceae</taxon>
        <taxon>Vibrio</taxon>
    </lineage>
</organism>